<name>A0ABD3P1L7_9STRA</name>
<sequence length="564" mass="64872">MEDFPTFESIADLKKSQVHYNHYNIFHILERKLLLHAKAQGTAAANGEEKLQDPDAERSELDKSTLAYKMYHSLALPPIPPRYHELNLPSHWFIDVVHTQKKRRAHRKSHGLIPFKELAQLVATNHKSCDYETKHWCQDVATMITAHNKAMQEEFTKLNKGKKQSEQKKPEVPQISDESTRPQLSRMEAEFPSLPSSERRLSHQEVEEQQQMLQSYKIALERERFKHLDLANMIIAERERNLSTSFNTDRTMHGFNIMHNGAHTMSAPRSIRSFKHNWDSRSPHIMNLPLGPNDMRCFPTQGADRLPFSRGAAARNYDEPRPDEPMEDSRKPAAKTDEEMKINANESTSKPSPAFIRQLYEMISDPDTNDIIHWLPCGTIFNISDKKAFTRQLIPKFQDEIAGTSNNEKFKSFKLYLKQTGFERVTSDSHNGAYKKDGFVKIQSMPAATSLGTSLINQAFSNRQQQLEMFANANRQAQLMTQYQGHRSMYPHRSSLPGMSQDEIGMGQRISNDMVFGYYQGLAAARSYDMMNNRRFSMPTSLDHSYTNGHARISSKDSDDKQTK</sequence>
<evidence type="ECO:0000259" key="6">
    <source>
        <dbReference type="SMART" id="SM00415"/>
    </source>
</evidence>
<dbReference type="SMART" id="SM00415">
    <property type="entry name" value="HSF"/>
    <property type="match status" value="1"/>
</dbReference>
<proteinExistence type="inferred from homology"/>
<evidence type="ECO:0000256" key="4">
    <source>
        <dbReference type="RuleBase" id="RU004020"/>
    </source>
</evidence>
<comment type="similarity">
    <text evidence="4">Belongs to the HSF family.</text>
</comment>
<evidence type="ECO:0000256" key="5">
    <source>
        <dbReference type="SAM" id="MobiDB-lite"/>
    </source>
</evidence>
<evidence type="ECO:0000256" key="3">
    <source>
        <dbReference type="ARBA" id="ARBA00023242"/>
    </source>
</evidence>
<organism evidence="7 8">
    <name type="scientific">Cyclotella atomus</name>
    <dbReference type="NCBI Taxonomy" id="382360"/>
    <lineage>
        <taxon>Eukaryota</taxon>
        <taxon>Sar</taxon>
        <taxon>Stramenopiles</taxon>
        <taxon>Ochrophyta</taxon>
        <taxon>Bacillariophyta</taxon>
        <taxon>Coscinodiscophyceae</taxon>
        <taxon>Thalassiosirophycidae</taxon>
        <taxon>Stephanodiscales</taxon>
        <taxon>Stephanodiscaceae</taxon>
        <taxon>Cyclotella</taxon>
    </lineage>
</organism>
<feature type="region of interest" description="Disordered" evidence="5">
    <location>
        <begin position="158"/>
        <end position="205"/>
    </location>
</feature>
<accession>A0ABD3P1L7</accession>
<dbReference type="GO" id="GO:0003677">
    <property type="term" value="F:DNA binding"/>
    <property type="evidence" value="ECO:0007669"/>
    <property type="project" value="UniProtKB-KW"/>
</dbReference>
<reference evidence="7 8" key="1">
    <citation type="submission" date="2024-10" db="EMBL/GenBank/DDBJ databases">
        <title>Updated reference genomes for cyclostephanoid diatoms.</title>
        <authorList>
            <person name="Roberts W.R."/>
            <person name="Alverson A.J."/>
        </authorList>
    </citation>
    <scope>NUCLEOTIDE SEQUENCE [LARGE SCALE GENOMIC DNA]</scope>
    <source>
        <strain evidence="7 8">AJA010-31</strain>
    </source>
</reference>
<evidence type="ECO:0000256" key="1">
    <source>
        <dbReference type="ARBA" id="ARBA00004123"/>
    </source>
</evidence>
<feature type="compositionally biased region" description="Basic and acidic residues" evidence="5">
    <location>
        <begin position="316"/>
        <end position="338"/>
    </location>
</feature>
<keyword evidence="2" id="KW-0238">DNA-binding</keyword>
<evidence type="ECO:0000256" key="2">
    <source>
        <dbReference type="ARBA" id="ARBA00023125"/>
    </source>
</evidence>
<dbReference type="AlphaFoldDB" id="A0ABD3P1L7"/>
<dbReference type="InterPro" id="IPR000232">
    <property type="entry name" value="HSF_DNA-bd"/>
</dbReference>
<dbReference type="InterPro" id="IPR036388">
    <property type="entry name" value="WH-like_DNA-bd_sf"/>
</dbReference>
<dbReference type="InterPro" id="IPR036390">
    <property type="entry name" value="WH_DNA-bd_sf"/>
</dbReference>
<dbReference type="Gene3D" id="1.10.10.10">
    <property type="entry name" value="Winged helix-like DNA-binding domain superfamily/Winged helix DNA-binding domain"/>
    <property type="match status" value="1"/>
</dbReference>
<gene>
    <name evidence="7" type="ORF">ACHAWO_010283</name>
</gene>
<feature type="compositionally biased region" description="Polar residues" evidence="5">
    <location>
        <begin position="539"/>
        <end position="548"/>
    </location>
</feature>
<feature type="region of interest" description="Disordered" evidence="5">
    <location>
        <begin position="314"/>
        <end position="338"/>
    </location>
</feature>
<feature type="domain" description="HSF-type DNA-binding" evidence="6">
    <location>
        <begin position="351"/>
        <end position="486"/>
    </location>
</feature>
<dbReference type="SUPFAM" id="SSF46785">
    <property type="entry name" value="Winged helix' DNA-binding domain"/>
    <property type="match status" value="1"/>
</dbReference>
<comment type="caution">
    <text evidence="7">The sequence shown here is derived from an EMBL/GenBank/DDBJ whole genome shotgun (WGS) entry which is preliminary data.</text>
</comment>
<keyword evidence="8" id="KW-1185">Reference proteome</keyword>
<dbReference type="Pfam" id="PF00447">
    <property type="entry name" value="HSF_DNA-bind"/>
    <property type="match status" value="1"/>
</dbReference>
<dbReference type="PANTHER" id="PTHR10015">
    <property type="entry name" value="HEAT SHOCK TRANSCRIPTION FACTOR"/>
    <property type="match status" value="1"/>
</dbReference>
<protein>
    <recommendedName>
        <fullName evidence="6">HSF-type DNA-binding domain-containing protein</fullName>
    </recommendedName>
</protein>
<feature type="compositionally biased region" description="Basic and acidic residues" evidence="5">
    <location>
        <begin position="554"/>
        <end position="564"/>
    </location>
</feature>
<comment type="subcellular location">
    <subcellularLocation>
        <location evidence="1">Nucleus</location>
    </subcellularLocation>
</comment>
<dbReference type="PANTHER" id="PTHR10015:SF206">
    <property type="entry name" value="HSF-TYPE DNA-BINDING DOMAIN-CONTAINING PROTEIN"/>
    <property type="match status" value="1"/>
</dbReference>
<dbReference type="GO" id="GO:0005634">
    <property type="term" value="C:nucleus"/>
    <property type="evidence" value="ECO:0007669"/>
    <property type="project" value="UniProtKB-SubCell"/>
</dbReference>
<feature type="compositionally biased region" description="Basic and acidic residues" evidence="5">
    <location>
        <begin position="158"/>
        <end position="171"/>
    </location>
</feature>
<feature type="region of interest" description="Disordered" evidence="5">
    <location>
        <begin position="539"/>
        <end position="564"/>
    </location>
</feature>
<evidence type="ECO:0000313" key="8">
    <source>
        <dbReference type="Proteomes" id="UP001530400"/>
    </source>
</evidence>
<dbReference type="Proteomes" id="UP001530400">
    <property type="component" value="Unassembled WGS sequence"/>
</dbReference>
<keyword evidence="3" id="KW-0539">Nucleus</keyword>
<evidence type="ECO:0000313" key="7">
    <source>
        <dbReference type="EMBL" id="KAL3781381.1"/>
    </source>
</evidence>
<dbReference type="EMBL" id="JALLPJ020000848">
    <property type="protein sequence ID" value="KAL3781381.1"/>
    <property type="molecule type" value="Genomic_DNA"/>
</dbReference>